<organism evidence="1 2">
    <name type="scientific">Camellia lanceoleosa</name>
    <dbReference type="NCBI Taxonomy" id="1840588"/>
    <lineage>
        <taxon>Eukaryota</taxon>
        <taxon>Viridiplantae</taxon>
        <taxon>Streptophyta</taxon>
        <taxon>Embryophyta</taxon>
        <taxon>Tracheophyta</taxon>
        <taxon>Spermatophyta</taxon>
        <taxon>Magnoliopsida</taxon>
        <taxon>eudicotyledons</taxon>
        <taxon>Gunneridae</taxon>
        <taxon>Pentapetalae</taxon>
        <taxon>asterids</taxon>
        <taxon>Ericales</taxon>
        <taxon>Theaceae</taxon>
        <taxon>Camellia</taxon>
    </lineage>
</organism>
<evidence type="ECO:0000313" key="1">
    <source>
        <dbReference type="EMBL" id="KAI7999180.1"/>
    </source>
</evidence>
<comment type="caution">
    <text evidence="1">The sequence shown here is derived from an EMBL/GenBank/DDBJ whole genome shotgun (WGS) entry which is preliminary data.</text>
</comment>
<reference evidence="1 2" key="1">
    <citation type="journal article" date="2022" name="Plant J.">
        <title>Chromosome-level genome of Camellia lanceoleosa provides a valuable resource for understanding genome evolution and self-incompatibility.</title>
        <authorList>
            <person name="Gong W."/>
            <person name="Xiao S."/>
            <person name="Wang L."/>
            <person name="Liao Z."/>
            <person name="Chang Y."/>
            <person name="Mo W."/>
            <person name="Hu G."/>
            <person name="Li W."/>
            <person name="Zhao G."/>
            <person name="Zhu H."/>
            <person name="Hu X."/>
            <person name="Ji K."/>
            <person name="Xiang X."/>
            <person name="Song Q."/>
            <person name="Yuan D."/>
            <person name="Jin S."/>
            <person name="Zhang L."/>
        </authorList>
    </citation>
    <scope>NUCLEOTIDE SEQUENCE [LARGE SCALE GENOMIC DNA]</scope>
    <source>
        <strain evidence="1">SQ_2022a</strain>
    </source>
</reference>
<keyword evidence="2" id="KW-1185">Reference proteome</keyword>
<evidence type="ECO:0000313" key="2">
    <source>
        <dbReference type="Proteomes" id="UP001060215"/>
    </source>
</evidence>
<proteinExistence type="predicted"/>
<protein>
    <submittedName>
        <fullName evidence="1">Uncharacterized protein</fullName>
    </submittedName>
</protein>
<sequence length="229" mass="24557">MARRKDDEVEVDLAGVVDNEAVLAPYGKGCNSNVVEGQEMDFNATTASRVIESVCGLGIGSVGGACLETKRRLSDIQIQSDNVGSRQVAGHDVNVGFMRSLSGFELERPNINLEFVIGPAHDKEALNNLCGDQDSGPKFIGMGKEVNNMISKANRAGQVFIQSGYSRMVGSELEVNSSRRNEIQNKGKRKVVVAQHTAQCKAKFTKKIGRKGVVSGIGFGCLVTGSFCQ</sequence>
<dbReference type="EMBL" id="CM045765">
    <property type="protein sequence ID" value="KAI7999180.1"/>
    <property type="molecule type" value="Genomic_DNA"/>
</dbReference>
<dbReference type="Proteomes" id="UP001060215">
    <property type="component" value="Chromosome 8"/>
</dbReference>
<name>A0ACC0GDQ6_9ERIC</name>
<accession>A0ACC0GDQ6</accession>
<gene>
    <name evidence="1" type="ORF">LOK49_LG09G01574</name>
</gene>